<sequence>MSSGRIMGRDWEEYAKCVANRESAMSDREHVEQNLGRHLRDETQNEAGQTDSLPRVLVSP</sequence>
<protein>
    <submittedName>
        <fullName evidence="1">Uncharacterized protein</fullName>
    </submittedName>
</protein>
<organism evidence="1 2">
    <name type="scientific">Auriscalpium vulgare</name>
    <dbReference type="NCBI Taxonomy" id="40419"/>
    <lineage>
        <taxon>Eukaryota</taxon>
        <taxon>Fungi</taxon>
        <taxon>Dikarya</taxon>
        <taxon>Basidiomycota</taxon>
        <taxon>Agaricomycotina</taxon>
        <taxon>Agaricomycetes</taxon>
        <taxon>Russulales</taxon>
        <taxon>Auriscalpiaceae</taxon>
        <taxon>Auriscalpium</taxon>
    </lineage>
</organism>
<evidence type="ECO:0000313" key="2">
    <source>
        <dbReference type="Proteomes" id="UP000814033"/>
    </source>
</evidence>
<name>A0ACB8S4R4_9AGAM</name>
<proteinExistence type="predicted"/>
<reference evidence="1" key="2">
    <citation type="journal article" date="2022" name="New Phytol.">
        <title>Evolutionary transition to the ectomycorrhizal habit in the genomes of a hyperdiverse lineage of mushroom-forming fungi.</title>
        <authorList>
            <person name="Looney B."/>
            <person name="Miyauchi S."/>
            <person name="Morin E."/>
            <person name="Drula E."/>
            <person name="Courty P.E."/>
            <person name="Kohler A."/>
            <person name="Kuo A."/>
            <person name="LaButti K."/>
            <person name="Pangilinan J."/>
            <person name="Lipzen A."/>
            <person name="Riley R."/>
            <person name="Andreopoulos W."/>
            <person name="He G."/>
            <person name="Johnson J."/>
            <person name="Nolan M."/>
            <person name="Tritt A."/>
            <person name="Barry K.W."/>
            <person name="Grigoriev I.V."/>
            <person name="Nagy L.G."/>
            <person name="Hibbett D."/>
            <person name="Henrissat B."/>
            <person name="Matheny P.B."/>
            <person name="Labbe J."/>
            <person name="Martin F.M."/>
        </authorList>
    </citation>
    <scope>NUCLEOTIDE SEQUENCE</scope>
    <source>
        <strain evidence="1">FP105234-sp</strain>
    </source>
</reference>
<dbReference type="Proteomes" id="UP000814033">
    <property type="component" value="Unassembled WGS sequence"/>
</dbReference>
<keyword evidence="2" id="KW-1185">Reference proteome</keyword>
<evidence type="ECO:0000313" key="1">
    <source>
        <dbReference type="EMBL" id="KAI0050798.1"/>
    </source>
</evidence>
<gene>
    <name evidence="1" type="ORF">FA95DRAFT_1603253</name>
</gene>
<comment type="caution">
    <text evidence="1">The sequence shown here is derived from an EMBL/GenBank/DDBJ whole genome shotgun (WGS) entry which is preliminary data.</text>
</comment>
<accession>A0ACB8S4R4</accession>
<dbReference type="EMBL" id="MU275858">
    <property type="protein sequence ID" value="KAI0050798.1"/>
    <property type="molecule type" value="Genomic_DNA"/>
</dbReference>
<reference evidence="1" key="1">
    <citation type="submission" date="2021-02" db="EMBL/GenBank/DDBJ databases">
        <authorList>
            <consortium name="DOE Joint Genome Institute"/>
            <person name="Ahrendt S."/>
            <person name="Looney B.P."/>
            <person name="Miyauchi S."/>
            <person name="Morin E."/>
            <person name="Drula E."/>
            <person name="Courty P.E."/>
            <person name="Chicoki N."/>
            <person name="Fauchery L."/>
            <person name="Kohler A."/>
            <person name="Kuo A."/>
            <person name="Labutti K."/>
            <person name="Pangilinan J."/>
            <person name="Lipzen A."/>
            <person name="Riley R."/>
            <person name="Andreopoulos W."/>
            <person name="He G."/>
            <person name="Johnson J."/>
            <person name="Barry K.W."/>
            <person name="Grigoriev I.V."/>
            <person name="Nagy L."/>
            <person name="Hibbett D."/>
            <person name="Henrissat B."/>
            <person name="Matheny P.B."/>
            <person name="Labbe J."/>
            <person name="Martin F."/>
        </authorList>
    </citation>
    <scope>NUCLEOTIDE SEQUENCE</scope>
    <source>
        <strain evidence="1">FP105234-sp</strain>
    </source>
</reference>